<sequence length="184" mass="20107">MKTEKEKMLAGEIYQANDPELTQDRKRAKKRCQQINQHDTDDLPGREARLAELMRFKGTFYVEPPLYVDYGYNIHIGDNFYANHGLTILDGAPVVIGNNVFIAPNVVIATAGHPLDKTQRATGEEFVKPITIGDDVWLGAHVTLCPGVTLGNNVVVGAGSTVVHDLPDNSVCVGTPARPVKTLE</sequence>
<evidence type="ECO:0000256" key="5">
    <source>
        <dbReference type="ARBA" id="ARBA00023315"/>
    </source>
</evidence>
<evidence type="ECO:0000256" key="7">
    <source>
        <dbReference type="RuleBase" id="RU367021"/>
    </source>
</evidence>
<evidence type="ECO:0000313" key="11">
    <source>
        <dbReference type="Proteomes" id="UP000234503"/>
    </source>
</evidence>
<dbReference type="CDD" id="cd03357">
    <property type="entry name" value="LbH_MAT_GAT"/>
    <property type="match status" value="1"/>
</dbReference>
<proteinExistence type="inferred from homology"/>
<evidence type="ECO:0000256" key="2">
    <source>
        <dbReference type="ARBA" id="ARBA00022458"/>
    </source>
</evidence>
<dbReference type="InterPro" id="IPR011004">
    <property type="entry name" value="Trimer_LpxA-like_sf"/>
</dbReference>
<keyword evidence="4" id="KW-0677">Repeat</keyword>
<dbReference type="PROSITE" id="PS00101">
    <property type="entry name" value="HEXAPEP_TRANSFERASES"/>
    <property type="match status" value="1"/>
</dbReference>
<name>A0A2N5ED88_9GAMM</name>
<evidence type="ECO:0000256" key="1">
    <source>
        <dbReference type="ARBA" id="ARBA00007274"/>
    </source>
</evidence>
<feature type="region of interest" description="Disordered" evidence="8">
    <location>
        <begin position="1"/>
        <end position="27"/>
    </location>
</feature>
<dbReference type="Proteomes" id="UP000234503">
    <property type="component" value="Unassembled WGS sequence"/>
</dbReference>
<keyword evidence="5 7" id="KW-0012">Acyltransferase</keyword>
<gene>
    <name evidence="10" type="ORF">CYR32_01725</name>
</gene>
<keyword evidence="3 7" id="KW-0808">Transferase</keyword>
<evidence type="ECO:0000256" key="3">
    <source>
        <dbReference type="ARBA" id="ARBA00022679"/>
    </source>
</evidence>
<comment type="caution">
    <text evidence="10">The sequence shown here is derived from an EMBL/GenBank/DDBJ whole genome shotgun (WGS) entry which is preliminary data.</text>
</comment>
<evidence type="ECO:0000256" key="6">
    <source>
        <dbReference type="ARBA" id="ARBA00055587"/>
    </source>
</evidence>
<reference evidence="10 11" key="1">
    <citation type="submission" date="2017-12" db="EMBL/GenBank/DDBJ databases">
        <title>Characterization of six clinical isolates of Enterochimera gen. nov., a novel genus of the Yersiniaciae family and the three species Enterochimera arupensis sp. nov., Enterochimera coloradensis sp. nov, and Enterochimera californica sp. nov.</title>
        <authorList>
            <person name="Rossi A."/>
            <person name="Fisher M."/>
        </authorList>
    </citation>
    <scope>NUCLEOTIDE SEQUENCE [LARGE SCALE GENOMIC DNA]</scope>
    <source>
        <strain evidence="11">2016-Iso4</strain>
    </source>
</reference>
<dbReference type="EMBL" id="PJZH01000001">
    <property type="protein sequence ID" value="PLR40488.1"/>
    <property type="molecule type" value="Genomic_DNA"/>
</dbReference>
<dbReference type="FunFam" id="2.160.10.10:FF:000025">
    <property type="entry name" value="Hexapeptide-repeat containing-acetyltransferase"/>
    <property type="match status" value="1"/>
</dbReference>
<dbReference type="SMART" id="SM01266">
    <property type="entry name" value="Mac"/>
    <property type="match status" value="1"/>
</dbReference>
<dbReference type="Pfam" id="PF12464">
    <property type="entry name" value="Mac"/>
    <property type="match status" value="1"/>
</dbReference>
<dbReference type="OrthoDB" id="9815592at2"/>
<dbReference type="RefSeq" id="WP_101821915.1">
    <property type="nucleotide sequence ID" value="NZ_PJZH01000001.1"/>
</dbReference>
<dbReference type="SUPFAM" id="SSF51161">
    <property type="entry name" value="Trimeric LpxA-like enzymes"/>
    <property type="match status" value="1"/>
</dbReference>
<organism evidence="10 11">
    <name type="scientific">Chimaeribacter coloradensis</name>
    <dbReference type="NCBI Taxonomy" id="2060068"/>
    <lineage>
        <taxon>Bacteria</taxon>
        <taxon>Pseudomonadati</taxon>
        <taxon>Pseudomonadota</taxon>
        <taxon>Gammaproteobacteria</taxon>
        <taxon>Enterobacterales</taxon>
        <taxon>Yersiniaceae</taxon>
        <taxon>Chimaeribacter</taxon>
    </lineage>
</organism>
<protein>
    <recommendedName>
        <fullName evidence="7">Acetyltransferase</fullName>
        <ecNumber evidence="7">2.3.1.-</ecNumber>
    </recommendedName>
</protein>
<dbReference type="GO" id="GO:0008870">
    <property type="term" value="F:galactoside O-acetyltransferase activity"/>
    <property type="evidence" value="ECO:0007669"/>
    <property type="project" value="TreeGrafter"/>
</dbReference>
<dbReference type="Gene3D" id="2.160.10.10">
    <property type="entry name" value="Hexapeptide repeat proteins"/>
    <property type="match status" value="1"/>
</dbReference>
<dbReference type="InterPro" id="IPR018357">
    <property type="entry name" value="Hexapep_transf_CS"/>
</dbReference>
<dbReference type="InterPro" id="IPR001451">
    <property type="entry name" value="Hexapep"/>
</dbReference>
<feature type="domain" description="Maltose/galactoside acetyltransferase" evidence="9">
    <location>
        <begin position="5"/>
        <end position="59"/>
    </location>
</feature>
<dbReference type="Pfam" id="PF00132">
    <property type="entry name" value="Hexapep"/>
    <property type="match status" value="1"/>
</dbReference>
<evidence type="ECO:0000256" key="4">
    <source>
        <dbReference type="ARBA" id="ARBA00022737"/>
    </source>
</evidence>
<comment type="function">
    <text evidence="6">Acetyltransferase implicated in the O-acetylation of Nod factors.</text>
</comment>
<comment type="similarity">
    <text evidence="1 7">Belongs to the transferase hexapeptide repeat family.</text>
</comment>
<dbReference type="PANTHER" id="PTHR43017">
    <property type="entry name" value="GALACTOSIDE O-ACETYLTRANSFERASE"/>
    <property type="match status" value="1"/>
</dbReference>
<dbReference type="EC" id="2.3.1.-" evidence="7"/>
<keyword evidence="11" id="KW-1185">Reference proteome</keyword>
<evidence type="ECO:0000313" key="10">
    <source>
        <dbReference type="EMBL" id="PLR40488.1"/>
    </source>
</evidence>
<dbReference type="AlphaFoldDB" id="A0A2N5ED88"/>
<dbReference type="InterPro" id="IPR039369">
    <property type="entry name" value="LacA-like"/>
</dbReference>
<accession>A0A2N5ED88</accession>
<keyword evidence="2" id="KW-0536">Nodulation</keyword>
<evidence type="ECO:0000259" key="9">
    <source>
        <dbReference type="SMART" id="SM01266"/>
    </source>
</evidence>
<dbReference type="PANTHER" id="PTHR43017:SF1">
    <property type="entry name" value="ACETYLTRANSFERASE YJL218W-RELATED"/>
    <property type="match status" value="1"/>
</dbReference>
<evidence type="ECO:0000256" key="8">
    <source>
        <dbReference type="SAM" id="MobiDB-lite"/>
    </source>
</evidence>
<dbReference type="InterPro" id="IPR024688">
    <property type="entry name" value="Mac_dom"/>
</dbReference>